<keyword evidence="8" id="KW-1185">Reference proteome</keyword>
<keyword evidence="1" id="KW-0479">Metal-binding</keyword>
<dbReference type="GO" id="GO:0007229">
    <property type="term" value="P:integrin-mediated signaling pathway"/>
    <property type="evidence" value="ECO:0007669"/>
    <property type="project" value="UniProtKB-KW"/>
</dbReference>
<dbReference type="PANTHER" id="PTHR13832:SF699">
    <property type="entry name" value="INTEGRIN-LINKED KINASE-ASSOCIATED SERINE_THREONINE PHOSPHATASE 2C"/>
    <property type="match status" value="1"/>
</dbReference>
<organism evidence="7 8">
    <name type="scientific">Hypsibius exemplaris</name>
    <name type="common">Freshwater tardigrade</name>
    <dbReference type="NCBI Taxonomy" id="2072580"/>
    <lineage>
        <taxon>Eukaryota</taxon>
        <taxon>Metazoa</taxon>
        <taxon>Ecdysozoa</taxon>
        <taxon>Tardigrada</taxon>
        <taxon>Eutardigrada</taxon>
        <taxon>Parachela</taxon>
        <taxon>Hypsibioidea</taxon>
        <taxon>Hypsibiidae</taxon>
        <taxon>Hypsibius</taxon>
    </lineage>
</organism>
<comment type="caution">
    <text evidence="7">The sequence shown here is derived from an EMBL/GenBank/DDBJ whole genome shotgun (WGS) entry which is preliminary data.</text>
</comment>
<dbReference type="PANTHER" id="PTHR13832">
    <property type="entry name" value="PROTEIN PHOSPHATASE 2C"/>
    <property type="match status" value="1"/>
</dbReference>
<evidence type="ECO:0000256" key="1">
    <source>
        <dbReference type="ARBA" id="ARBA00022723"/>
    </source>
</evidence>
<dbReference type="InterPro" id="IPR015655">
    <property type="entry name" value="PP2C"/>
</dbReference>
<gene>
    <name evidence="7" type="ORF">BV898_03689</name>
</gene>
<evidence type="ECO:0000256" key="2">
    <source>
        <dbReference type="ARBA" id="ARBA00022801"/>
    </source>
</evidence>
<name>A0A1W0X4T6_HYPEX</name>
<keyword evidence="7" id="KW-0808">Transferase</keyword>
<dbReference type="CDD" id="cd00143">
    <property type="entry name" value="PP2Cc"/>
    <property type="match status" value="1"/>
</dbReference>
<evidence type="ECO:0000256" key="5">
    <source>
        <dbReference type="SAM" id="MobiDB-lite"/>
    </source>
</evidence>
<dbReference type="GO" id="GO:0004722">
    <property type="term" value="F:protein serine/threonine phosphatase activity"/>
    <property type="evidence" value="ECO:0007669"/>
    <property type="project" value="InterPro"/>
</dbReference>
<dbReference type="PROSITE" id="PS51746">
    <property type="entry name" value="PPM_2"/>
    <property type="match status" value="1"/>
</dbReference>
<keyword evidence="2 4" id="KW-0378">Hydrolase</keyword>
<evidence type="ECO:0000256" key="4">
    <source>
        <dbReference type="RuleBase" id="RU003465"/>
    </source>
</evidence>
<dbReference type="SUPFAM" id="SSF81606">
    <property type="entry name" value="PP2C-like"/>
    <property type="match status" value="1"/>
</dbReference>
<keyword evidence="3 4" id="KW-0904">Protein phosphatase</keyword>
<dbReference type="SMART" id="SM00332">
    <property type="entry name" value="PP2Cc"/>
    <property type="match status" value="1"/>
</dbReference>
<reference evidence="8" key="1">
    <citation type="submission" date="2017-01" db="EMBL/GenBank/DDBJ databases">
        <title>Comparative genomics of anhydrobiosis in the tardigrade Hypsibius dujardini.</title>
        <authorList>
            <person name="Yoshida Y."/>
            <person name="Koutsovoulos G."/>
            <person name="Laetsch D."/>
            <person name="Stevens L."/>
            <person name="Kumar S."/>
            <person name="Horikawa D."/>
            <person name="Ishino K."/>
            <person name="Komine S."/>
            <person name="Tomita M."/>
            <person name="Blaxter M."/>
            <person name="Arakawa K."/>
        </authorList>
    </citation>
    <scope>NUCLEOTIDE SEQUENCE [LARGE SCALE GENOMIC DNA]</scope>
    <source>
        <strain evidence="8">Z151</strain>
    </source>
</reference>
<evidence type="ECO:0000256" key="3">
    <source>
        <dbReference type="ARBA" id="ARBA00022912"/>
    </source>
</evidence>
<evidence type="ECO:0000259" key="6">
    <source>
        <dbReference type="PROSITE" id="PS51746"/>
    </source>
</evidence>
<dbReference type="EMBL" id="MTYJ01000017">
    <property type="protein sequence ID" value="OQV22515.1"/>
    <property type="molecule type" value="Genomic_DNA"/>
</dbReference>
<feature type="domain" description="PPM-type phosphatase" evidence="6">
    <location>
        <begin position="77"/>
        <end position="358"/>
    </location>
</feature>
<dbReference type="PROSITE" id="PS01032">
    <property type="entry name" value="PPM_1"/>
    <property type="match status" value="1"/>
</dbReference>
<feature type="region of interest" description="Disordered" evidence="5">
    <location>
        <begin position="1"/>
        <end position="69"/>
    </location>
</feature>
<dbReference type="GO" id="GO:0016301">
    <property type="term" value="F:kinase activity"/>
    <property type="evidence" value="ECO:0007669"/>
    <property type="project" value="UniProtKB-KW"/>
</dbReference>
<comment type="similarity">
    <text evidence="4">Belongs to the PP2C family.</text>
</comment>
<dbReference type="OrthoDB" id="10264738at2759"/>
<dbReference type="InterPro" id="IPR001932">
    <property type="entry name" value="PPM-type_phosphatase-like_dom"/>
</dbReference>
<keyword evidence="7" id="KW-0418">Kinase</keyword>
<dbReference type="Gene3D" id="3.60.40.10">
    <property type="entry name" value="PPM-type phosphatase domain"/>
    <property type="match status" value="1"/>
</dbReference>
<proteinExistence type="inferred from homology"/>
<dbReference type="GO" id="GO:0046872">
    <property type="term" value="F:metal ion binding"/>
    <property type="evidence" value="ECO:0007669"/>
    <property type="project" value="UniProtKB-KW"/>
</dbReference>
<accession>A0A1W0X4T6</accession>
<evidence type="ECO:0000313" key="8">
    <source>
        <dbReference type="Proteomes" id="UP000192578"/>
    </source>
</evidence>
<dbReference type="Proteomes" id="UP000192578">
    <property type="component" value="Unassembled WGS sequence"/>
</dbReference>
<dbReference type="AlphaFoldDB" id="A0A1W0X4T6"/>
<protein>
    <submittedName>
        <fullName evidence="7">Integrin-linked kinase-associated serine/threonine phosphatase 2C</fullName>
    </submittedName>
</protein>
<dbReference type="InterPro" id="IPR000222">
    <property type="entry name" value="PP2C_BS"/>
</dbReference>
<keyword evidence="7" id="KW-0401">Integrin</keyword>
<sequence>MDLFDGLPIPKSQDLNRDIGGERATSSSLAVEKFAAHAEAGQDAPGRKRKADSLEETSEEPALGSDKSANSPKLVLKGFSAEMQGERAAMEDRFCLMDIITDSRVTKHRDISSAAFYGVFDGHGGRRAADFAADSFLNFFLSNFLSRGGATSTDLDSAVSTCMTATYKTLDANFLAKCIKQKPAWKDGTTATTLLILNGHTAFISNVGDSQAILCRYDAVTAEHRPIVLTVEHSAARYEERIRIQQQGGRVKDDRIEGILEVSRSIGDLPYKKGMGLISTPAVRKCSLTSDDKFIVVACDGLWKSLTPTEVIHFVLSHIKDATDEDIDAKFSSACSGLAREAVKRLTGDNVTVLLVRISSDRQ</sequence>
<dbReference type="Pfam" id="PF00481">
    <property type="entry name" value="PP2C"/>
    <property type="match status" value="1"/>
</dbReference>
<dbReference type="InterPro" id="IPR036457">
    <property type="entry name" value="PPM-type-like_dom_sf"/>
</dbReference>
<evidence type="ECO:0000313" key="7">
    <source>
        <dbReference type="EMBL" id="OQV22515.1"/>
    </source>
</evidence>